<proteinExistence type="predicted"/>
<keyword evidence="1" id="KW-0812">Transmembrane</keyword>
<feature type="transmembrane region" description="Helical" evidence="1">
    <location>
        <begin position="44"/>
        <end position="67"/>
    </location>
</feature>
<keyword evidence="1" id="KW-0472">Membrane</keyword>
<dbReference type="AlphaFoldDB" id="A0A1F6DF79"/>
<evidence type="ECO:0000256" key="1">
    <source>
        <dbReference type="SAM" id="Phobius"/>
    </source>
</evidence>
<name>A0A1F6DF79_9BACT</name>
<keyword evidence="1" id="KW-1133">Transmembrane helix</keyword>
<dbReference type="Proteomes" id="UP000178042">
    <property type="component" value="Unassembled WGS sequence"/>
</dbReference>
<sequence length="146" mass="15634">MQYFMRTRTIGISALAFAAIALPFIAIAQVTVESTLDRVLGILNMAMFLFITIAIVVFFWGLITYLGNIGGEDAAKKGIQLMLWGIIALFVMVSVWGIIRLLQNTFGVGGNQTAIPVSTFNRQGAYGVNPGTTGVIQVSGGISVPF</sequence>
<evidence type="ECO:0000313" key="2">
    <source>
        <dbReference type="EMBL" id="OGG60051.1"/>
    </source>
</evidence>
<feature type="transmembrane region" description="Helical" evidence="1">
    <location>
        <begin position="79"/>
        <end position="99"/>
    </location>
</feature>
<evidence type="ECO:0000313" key="3">
    <source>
        <dbReference type="Proteomes" id="UP000178042"/>
    </source>
</evidence>
<comment type="caution">
    <text evidence="2">The sequence shown here is derived from an EMBL/GenBank/DDBJ whole genome shotgun (WGS) entry which is preliminary data.</text>
</comment>
<reference evidence="2 3" key="1">
    <citation type="journal article" date="2016" name="Nat. Commun.">
        <title>Thousands of microbial genomes shed light on interconnected biogeochemical processes in an aquifer system.</title>
        <authorList>
            <person name="Anantharaman K."/>
            <person name="Brown C.T."/>
            <person name="Hug L.A."/>
            <person name="Sharon I."/>
            <person name="Castelle C.J."/>
            <person name="Probst A.J."/>
            <person name="Thomas B.C."/>
            <person name="Singh A."/>
            <person name="Wilkins M.J."/>
            <person name="Karaoz U."/>
            <person name="Brodie E.L."/>
            <person name="Williams K.H."/>
            <person name="Hubbard S.S."/>
            <person name="Banfield J.F."/>
        </authorList>
    </citation>
    <scope>NUCLEOTIDE SEQUENCE [LARGE SCALE GENOMIC DNA]</scope>
</reference>
<accession>A0A1F6DF79</accession>
<dbReference type="EMBL" id="MFLD01000021">
    <property type="protein sequence ID" value="OGG60051.1"/>
    <property type="molecule type" value="Genomic_DNA"/>
</dbReference>
<protein>
    <submittedName>
        <fullName evidence="2">Uncharacterized protein</fullName>
    </submittedName>
</protein>
<gene>
    <name evidence="2" type="ORF">A3C86_03165</name>
</gene>
<organism evidence="2 3">
    <name type="scientific">Candidatus Kaiserbacteria bacterium RIFCSPHIGHO2_02_FULL_49_16</name>
    <dbReference type="NCBI Taxonomy" id="1798490"/>
    <lineage>
        <taxon>Bacteria</taxon>
        <taxon>Candidatus Kaiseribacteriota</taxon>
    </lineage>
</organism>